<evidence type="ECO:0000256" key="7">
    <source>
        <dbReference type="SAM" id="Phobius"/>
    </source>
</evidence>
<feature type="transmembrane region" description="Helical" evidence="7">
    <location>
        <begin position="234"/>
        <end position="251"/>
    </location>
</feature>
<dbReference type="InterPro" id="IPR050250">
    <property type="entry name" value="Macrolide_Exporter_MacB"/>
</dbReference>
<evidence type="ECO:0000256" key="4">
    <source>
        <dbReference type="ARBA" id="ARBA00022989"/>
    </source>
</evidence>
<dbReference type="EMBL" id="BARS01003141">
    <property type="protein sequence ID" value="GAF78201.1"/>
    <property type="molecule type" value="Genomic_DNA"/>
</dbReference>
<dbReference type="Pfam" id="PF02687">
    <property type="entry name" value="FtsX"/>
    <property type="match status" value="1"/>
</dbReference>
<evidence type="ECO:0000256" key="3">
    <source>
        <dbReference type="ARBA" id="ARBA00022692"/>
    </source>
</evidence>
<sequence length="268" mass="28823">GLNSPLVIDAFALESHGFQMGPQAFSVKGIEQGQEEFDPVILEVRDRPTGKTGTVQLIGVTQFGASATFFGVITSESFVDEVFGGPQFSTFFVEVADDGAAEETAKAIEAALFTRGAQASSIKADMEEDNRLFQSFFYVLQAFMGLGLVVGVAAVGVISFRTVVERRQQIGMLRAIGYTRGAVALSFLLESSFVTIMGILSGLGLAIALSYFLITSDEFSNTGTSSFYIPWMQISFIAAFTYVASLVMTWVPSRQAASIPIAAALRYE</sequence>
<evidence type="ECO:0000256" key="5">
    <source>
        <dbReference type="ARBA" id="ARBA00023136"/>
    </source>
</evidence>
<keyword evidence="2" id="KW-1003">Cell membrane</keyword>
<keyword evidence="5 7" id="KW-0472">Membrane</keyword>
<accession>X0SSS2</accession>
<evidence type="ECO:0000256" key="2">
    <source>
        <dbReference type="ARBA" id="ARBA00022475"/>
    </source>
</evidence>
<organism evidence="9">
    <name type="scientific">marine sediment metagenome</name>
    <dbReference type="NCBI Taxonomy" id="412755"/>
    <lineage>
        <taxon>unclassified sequences</taxon>
        <taxon>metagenomes</taxon>
        <taxon>ecological metagenomes</taxon>
    </lineage>
</organism>
<evidence type="ECO:0000256" key="1">
    <source>
        <dbReference type="ARBA" id="ARBA00004651"/>
    </source>
</evidence>
<gene>
    <name evidence="9" type="ORF">S01H1_06053</name>
</gene>
<feature type="domain" description="ABC3 transporter permease C-terminal" evidence="8">
    <location>
        <begin position="143"/>
        <end position="260"/>
    </location>
</feature>
<dbReference type="PANTHER" id="PTHR30572:SF4">
    <property type="entry name" value="ABC TRANSPORTER PERMEASE YTRF"/>
    <property type="match status" value="1"/>
</dbReference>
<protein>
    <recommendedName>
        <fullName evidence="8">ABC3 transporter permease C-terminal domain-containing protein</fullName>
    </recommendedName>
</protein>
<comment type="caution">
    <text evidence="9">The sequence shown here is derived from an EMBL/GenBank/DDBJ whole genome shotgun (WGS) entry which is preliminary data.</text>
</comment>
<evidence type="ECO:0000259" key="8">
    <source>
        <dbReference type="Pfam" id="PF02687"/>
    </source>
</evidence>
<feature type="transmembrane region" description="Helical" evidence="7">
    <location>
        <begin position="136"/>
        <end position="160"/>
    </location>
</feature>
<dbReference type="PANTHER" id="PTHR30572">
    <property type="entry name" value="MEMBRANE COMPONENT OF TRANSPORTER-RELATED"/>
    <property type="match status" value="1"/>
</dbReference>
<evidence type="ECO:0000313" key="9">
    <source>
        <dbReference type="EMBL" id="GAF78201.1"/>
    </source>
</evidence>
<keyword evidence="4 7" id="KW-1133">Transmembrane helix</keyword>
<dbReference type="InterPro" id="IPR003838">
    <property type="entry name" value="ABC3_permease_C"/>
</dbReference>
<dbReference type="GO" id="GO:0005886">
    <property type="term" value="C:plasma membrane"/>
    <property type="evidence" value="ECO:0007669"/>
    <property type="project" value="UniProtKB-SubCell"/>
</dbReference>
<dbReference type="AlphaFoldDB" id="X0SSS2"/>
<comment type="similarity">
    <text evidence="6">Belongs to the ABC-4 integral membrane protein family.</text>
</comment>
<evidence type="ECO:0000256" key="6">
    <source>
        <dbReference type="ARBA" id="ARBA00038076"/>
    </source>
</evidence>
<dbReference type="GO" id="GO:0022857">
    <property type="term" value="F:transmembrane transporter activity"/>
    <property type="evidence" value="ECO:0007669"/>
    <property type="project" value="TreeGrafter"/>
</dbReference>
<reference evidence="9" key="1">
    <citation type="journal article" date="2014" name="Front. Microbiol.">
        <title>High frequency of phylogenetically diverse reductive dehalogenase-homologous genes in deep subseafloor sedimentary metagenomes.</title>
        <authorList>
            <person name="Kawai M."/>
            <person name="Futagami T."/>
            <person name="Toyoda A."/>
            <person name="Takaki Y."/>
            <person name="Nishi S."/>
            <person name="Hori S."/>
            <person name="Arai W."/>
            <person name="Tsubouchi T."/>
            <person name="Morono Y."/>
            <person name="Uchiyama I."/>
            <person name="Ito T."/>
            <person name="Fujiyama A."/>
            <person name="Inagaki F."/>
            <person name="Takami H."/>
        </authorList>
    </citation>
    <scope>NUCLEOTIDE SEQUENCE</scope>
    <source>
        <strain evidence="9">Expedition CK06-06</strain>
    </source>
</reference>
<keyword evidence="3 7" id="KW-0812">Transmembrane</keyword>
<proteinExistence type="inferred from homology"/>
<comment type="subcellular location">
    <subcellularLocation>
        <location evidence="1">Cell membrane</location>
        <topology evidence="1">Multi-pass membrane protein</topology>
    </subcellularLocation>
</comment>
<name>X0SSS2_9ZZZZ</name>
<feature type="non-terminal residue" evidence="9">
    <location>
        <position position="1"/>
    </location>
</feature>
<feature type="transmembrane region" description="Helical" evidence="7">
    <location>
        <begin position="181"/>
        <end position="214"/>
    </location>
</feature>